<keyword evidence="2" id="KW-1185">Reference proteome</keyword>
<sequence>MSIHRCYFFLRGDCSSSFFDNVYGVSSLFDGPFLEKTVGALIIGPYFAVKPPSTVKINLDLLEPCSKKEPQATIKRKGMETIAKLSKPDLATAYTDGSSNSECDRGGSGIFLSLSSPSRSNIPQTLGCSRKNRFQLH</sequence>
<dbReference type="Proteomes" id="UP001497382">
    <property type="component" value="Unassembled WGS sequence"/>
</dbReference>
<protein>
    <submittedName>
        <fullName evidence="1">Uncharacterized protein</fullName>
    </submittedName>
</protein>
<dbReference type="AlphaFoldDB" id="A0AAV2A1X3"/>
<evidence type="ECO:0000313" key="1">
    <source>
        <dbReference type="EMBL" id="CAL1278008.1"/>
    </source>
</evidence>
<evidence type="ECO:0000313" key="2">
    <source>
        <dbReference type="Proteomes" id="UP001497382"/>
    </source>
</evidence>
<gene>
    <name evidence="1" type="ORF">LARSCL_LOCUS9535</name>
</gene>
<proteinExistence type="predicted"/>
<comment type="caution">
    <text evidence="1">The sequence shown here is derived from an EMBL/GenBank/DDBJ whole genome shotgun (WGS) entry which is preliminary data.</text>
</comment>
<organism evidence="1 2">
    <name type="scientific">Larinioides sclopetarius</name>
    <dbReference type="NCBI Taxonomy" id="280406"/>
    <lineage>
        <taxon>Eukaryota</taxon>
        <taxon>Metazoa</taxon>
        <taxon>Ecdysozoa</taxon>
        <taxon>Arthropoda</taxon>
        <taxon>Chelicerata</taxon>
        <taxon>Arachnida</taxon>
        <taxon>Araneae</taxon>
        <taxon>Araneomorphae</taxon>
        <taxon>Entelegynae</taxon>
        <taxon>Araneoidea</taxon>
        <taxon>Araneidae</taxon>
        <taxon>Larinioides</taxon>
    </lineage>
</organism>
<dbReference type="EMBL" id="CAXIEN010000107">
    <property type="protein sequence ID" value="CAL1278008.1"/>
    <property type="molecule type" value="Genomic_DNA"/>
</dbReference>
<accession>A0AAV2A1X3</accession>
<reference evidence="1 2" key="1">
    <citation type="submission" date="2024-04" db="EMBL/GenBank/DDBJ databases">
        <authorList>
            <person name="Rising A."/>
            <person name="Reimegard J."/>
            <person name="Sonavane S."/>
            <person name="Akerstrom W."/>
            <person name="Nylinder S."/>
            <person name="Hedman E."/>
            <person name="Kallberg Y."/>
        </authorList>
    </citation>
    <scope>NUCLEOTIDE SEQUENCE [LARGE SCALE GENOMIC DNA]</scope>
</reference>
<name>A0AAV2A1X3_9ARAC</name>